<reference evidence="1 2" key="1">
    <citation type="submission" date="2021-07" db="EMBL/GenBank/DDBJ databases">
        <authorList>
            <person name="Palmer J.M."/>
        </authorList>
    </citation>
    <scope>NUCLEOTIDE SEQUENCE [LARGE SCALE GENOMIC DNA]</scope>
    <source>
        <strain evidence="1 2">AT_MEX2019</strain>
        <tissue evidence="1">Muscle</tissue>
    </source>
</reference>
<dbReference type="EMBL" id="JAHUTI010042068">
    <property type="protein sequence ID" value="MED6246109.1"/>
    <property type="molecule type" value="Genomic_DNA"/>
</dbReference>
<gene>
    <name evidence="1" type="ORF">ATANTOWER_012922</name>
</gene>
<keyword evidence="2" id="KW-1185">Reference proteome</keyword>
<comment type="caution">
    <text evidence="1">The sequence shown here is derived from an EMBL/GenBank/DDBJ whole genome shotgun (WGS) entry which is preliminary data.</text>
</comment>
<proteinExistence type="predicted"/>
<name>A0ABU7B796_9TELE</name>
<dbReference type="Proteomes" id="UP001345963">
    <property type="component" value="Unassembled WGS sequence"/>
</dbReference>
<evidence type="ECO:0000313" key="1">
    <source>
        <dbReference type="EMBL" id="MED6246109.1"/>
    </source>
</evidence>
<organism evidence="1 2">
    <name type="scientific">Ataeniobius toweri</name>
    <dbReference type="NCBI Taxonomy" id="208326"/>
    <lineage>
        <taxon>Eukaryota</taxon>
        <taxon>Metazoa</taxon>
        <taxon>Chordata</taxon>
        <taxon>Craniata</taxon>
        <taxon>Vertebrata</taxon>
        <taxon>Euteleostomi</taxon>
        <taxon>Actinopterygii</taxon>
        <taxon>Neopterygii</taxon>
        <taxon>Teleostei</taxon>
        <taxon>Neoteleostei</taxon>
        <taxon>Acanthomorphata</taxon>
        <taxon>Ovalentaria</taxon>
        <taxon>Atherinomorphae</taxon>
        <taxon>Cyprinodontiformes</taxon>
        <taxon>Goodeidae</taxon>
        <taxon>Ataeniobius</taxon>
    </lineage>
</organism>
<sequence length="79" mass="8962">MTVFQEAMWATSVSAGQGYTPEPSDLEQLMKIDSKIRLLFPAEEFHSLQSSYTDLSMSQAYSDWIESICTSTCILCHKF</sequence>
<accession>A0ABU7B796</accession>
<protein>
    <submittedName>
        <fullName evidence="1">Uncharacterized protein</fullName>
    </submittedName>
</protein>
<evidence type="ECO:0000313" key="2">
    <source>
        <dbReference type="Proteomes" id="UP001345963"/>
    </source>
</evidence>